<feature type="non-terminal residue" evidence="7">
    <location>
        <position position="1"/>
    </location>
</feature>
<keyword evidence="3 5" id="KW-1133">Transmembrane helix</keyword>
<dbReference type="AlphaFoldDB" id="A0AAV8WQ83"/>
<evidence type="ECO:0000256" key="5">
    <source>
        <dbReference type="SAM" id="Phobius"/>
    </source>
</evidence>
<reference evidence="7" key="1">
    <citation type="journal article" date="2023" name="Insect Mol. Biol.">
        <title>Genome sequencing provides insights into the evolution of gene families encoding plant cell wall-degrading enzymes in longhorned beetles.</title>
        <authorList>
            <person name="Shin N.R."/>
            <person name="Okamura Y."/>
            <person name="Kirsch R."/>
            <person name="Pauchet Y."/>
        </authorList>
    </citation>
    <scope>NUCLEOTIDE SEQUENCE</scope>
    <source>
        <strain evidence="7">RBIC_L_NR</strain>
    </source>
</reference>
<feature type="transmembrane region" description="Helical" evidence="5">
    <location>
        <begin position="220"/>
        <end position="241"/>
    </location>
</feature>
<dbReference type="InterPro" id="IPR036719">
    <property type="entry name" value="Neuro-gated_channel_TM_sf"/>
</dbReference>
<dbReference type="InterPro" id="IPR038050">
    <property type="entry name" value="Neuro_actylchol_rec"/>
</dbReference>
<evidence type="ECO:0000256" key="2">
    <source>
        <dbReference type="ARBA" id="ARBA00022692"/>
    </source>
</evidence>
<dbReference type="EMBL" id="JANEYF010005298">
    <property type="protein sequence ID" value="KAJ8928679.1"/>
    <property type="molecule type" value="Genomic_DNA"/>
</dbReference>
<evidence type="ECO:0000313" key="8">
    <source>
        <dbReference type="Proteomes" id="UP001162156"/>
    </source>
</evidence>
<proteinExistence type="predicted"/>
<evidence type="ECO:0000313" key="7">
    <source>
        <dbReference type="EMBL" id="KAJ8928679.1"/>
    </source>
</evidence>
<comment type="caution">
    <text evidence="7">The sequence shown here is derived from an EMBL/GenBank/DDBJ whole genome shotgun (WGS) entry which is preliminary data.</text>
</comment>
<name>A0AAV8WQ83_9CUCU</name>
<dbReference type="GO" id="GO:0004888">
    <property type="term" value="F:transmembrane signaling receptor activity"/>
    <property type="evidence" value="ECO:0007669"/>
    <property type="project" value="InterPro"/>
</dbReference>
<evidence type="ECO:0000256" key="1">
    <source>
        <dbReference type="ARBA" id="ARBA00004141"/>
    </source>
</evidence>
<keyword evidence="8" id="KW-1185">Reference proteome</keyword>
<comment type="subcellular location">
    <subcellularLocation>
        <location evidence="1">Membrane</location>
        <topology evidence="1">Multi-pass membrane protein</topology>
    </subcellularLocation>
</comment>
<feature type="transmembrane region" description="Helical" evidence="5">
    <location>
        <begin position="306"/>
        <end position="326"/>
    </location>
</feature>
<dbReference type="Proteomes" id="UP001162156">
    <property type="component" value="Unassembled WGS sequence"/>
</dbReference>
<dbReference type="SUPFAM" id="SSF90112">
    <property type="entry name" value="Neurotransmitter-gated ion-channel transmembrane pore"/>
    <property type="match status" value="1"/>
</dbReference>
<dbReference type="Gene3D" id="1.20.58.390">
    <property type="entry name" value="Neurotransmitter-gated ion-channel transmembrane domain"/>
    <property type="match status" value="1"/>
</dbReference>
<keyword evidence="2 5" id="KW-0812">Transmembrane</keyword>
<keyword evidence="4 5" id="KW-0472">Membrane</keyword>
<dbReference type="GO" id="GO:0005230">
    <property type="term" value="F:extracellular ligand-gated monoatomic ion channel activity"/>
    <property type="evidence" value="ECO:0007669"/>
    <property type="project" value="InterPro"/>
</dbReference>
<feature type="transmembrane region" description="Helical" evidence="5">
    <location>
        <begin position="156"/>
        <end position="177"/>
    </location>
</feature>
<dbReference type="Gene3D" id="2.70.170.10">
    <property type="entry name" value="Neurotransmitter-gated ion-channel ligand-binding domain"/>
    <property type="match status" value="1"/>
</dbReference>
<dbReference type="InterPro" id="IPR036734">
    <property type="entry name" value="Neur_chan_lig-bd_sf"/>
</dbReference>
<evidence type="ECO:0000256" key="4">
    <source>
        <dbReference type="ARBA" id="ARBA00023136"/>
    </source>
</evidence>
<dbReference type="InterPro" id="IPR006202">
    <property type="entry name" value="Neur_chan_lig-bd"/>
</dbReference>
<dbReference type="InterPro" id="IPR006201">
    <property type="entry name" value="Neur_channel"/>
</dbReference>
<organism evidence="7 8">
    <name type="scientific">Rhamnusium bicolor</name>
    <dbReference type="NCBI Taxonomy" id="1586634"/>
    <lineage>
        <taxon>Eukaryota</taxon>
        <taxon>Metazoa</taxon>
        <taxon>Ecdysozoa</taxon>
        <taxon>Arthropoda</taxon>
        <taxon>Hexapoda</taxon>
        <taxon>Insecta</taxon>
        <taxon>Pterygota</taxon>
        <taxon>Neoptera</taxon>
        <taxon>Endopterygota</taxon>
        <taxon>Coleoptera</taxon>
        <taxon>Polyphaga</taxon>
        <taxon>Cucujiformia</taxon>
        <taxon>Chrysomeloidea</taxon>
        <taxon>Cerambycidae</taxon>
        <taxon>Lepturinae</taxon>
        <taxon>Rhagiini</taxon>
        <taxon>Rhamnusium</taxon>
    </lineage>
</organism>
<dbReference type="SUPFAM" id="SSF63712">
    <property type="entry name" value="Nicotinic receptor ligand binding domain-like"/>
    <property type="match status" value="1"/>
</dbReference>
<feature type="domain" description="Neurotransmitter-gated ion-channel ligand-binding" evidence="6">
    <location>
        <begin position="1"/>
        <end position="155"/>
    </location>
</feature>
<dbReference type="CDD" id="cd18989">
    <property type="entry name" value="LGIC_ECD_cation"/>
    <property type="match status" value="1"/>
</dbReference>
<gene>
    <name evidence="7" type="ORF">NQ314_018732</name>
</gene>
<dbReference type="Pfam" id="PF02931">
    <property type="entry name" value="Neur_chan_LBD"/>
    <property type="match status" value="1"/>
</dbReference>
<evidence type="ECO:0000259" key="6">
    <source>
        <dbReference type="Pfam" id="PF02931"/>
    </source>
</evidence>
<protein>
    <recommendedName>
        <fullName evidence="6">Neurotransmitter-gated ion-channel ligand-binding domain-containing protein</fullName>
    </recommendedName>
</protein>
<sequence>AWLRVDWTDQHLTWNPDDYGSLNSIILETYEIWTPDLSVYNRAVQGGDPSIIGDTKCSISNEGKVQCVPSVHIDALCVPNLSMYPFDTQKCSLRMGSWIHKAEELDIDLIHNAVYTKTLEPNGEWEIVYNTQKMFKGRVNNITYTSIEFIFHIKRLAGAHAASVIVPTIVAVMLTFTSLSMSPLNNERIILCYVNLMFQFMHIQYMSWQVPLKGAQIPLLLLYARDSLLLSAFALIFTIIFKNIMTRESPTPGWISSIVSIAVRCVPGQFIFLSDYSVWGVASAKGEEDGTGIVDSERTKTEDWKIFGRILNVMLIIAYIIAYFVITLKFVP</sequence>
<dbReference type="GO" id="GO:0016020">
    <property type="term" value="C:membrane"/>
    <property type="evidence" value="ECO:0007669"/>
    <property type="project" value="UniProtKB-SubCell"/>
</dbReference>
<evidence type="ECO:0000256" key="3">
    <source>
        <dbReference type="ARBA" id="ARBA00022989"/>
    </source>
</evidence>
<dbReference type="PANTHER" id="PTHR18945">
    <property type="entry name" value="NEUROTRANSMITTER GATED ION CHANNEL"/>
    <property type="match status" value="1"/>
</dbReference>
<accession>A0AAV8WQ83</accession>